<feature type="compositionally biased region" description="Basic and acidic residues" evidence="1">
    <location>
        <begin position="140"/>
        <end position="151"/>
    </location>
</feature>
<accession>A0A7R8X1B2</accession>
<reference evidence="3" key="1">
    <citation type="submission" date="2020-11" db="EMBL/GenBank/DDBJ databases">
        <authorList>
            <person name="Tran Van P."/>
        </authorList>
    </citation>
    <scope>NUCLEOTIDE SEQUENCE</scope>
</reference>
<dbReference type="EMBL" id="CAJPEV010000057">
    <property type="protein sequence ID" value="CAG0879772.1"/>
    <property type="molecule type" value="Genomic_DNA"/>
</dbReference>
<gene>
    <name evidence="3" type="ORF">DSTB1V02_LOCUS748</name>
</gene>
<organism evidence="3">
    <name type="scientific">Darwinula stevensoni</name>
    <dbReference type="NCBI Taxonomy" id="69355"/>
    <lineage>
        <taxon>Eukaryota</taxon>
        <taxon>Metazoa</taxon>
        <taxon>Ecdysozoa</taxon>
        <taxon>Arthropoda</taxon>
        <taxon>Crustacea</taxon>
        <taxon>Oligostraca</taxon>
        <taxon>Ostracoda</taxon>
        <taxon>Podocopa</taxon>
        <taxon>Podocopida</taxon>
        <taxon>Darwinulocopina</taxon>
        <taxon>Darwinuloidea</taxon>
        <taxon>Darwinulidae</taxon>
        <taxon>Darwinula</taxon>
    </lineage>
</organism>
<proteinExistence type="predicted"/>
<dbReference type="InterPro" id="IPR055264">
    <property type="entry name" value="BOD1/SHG1_dom"/>
</dbReference>
<feature type="domain" description="BOD1/SHG1" evidence="2">
    <location>
        <begin position="19"/>
        <end position="114"/>
    </location>
</feature>
<feature type="compositionally biased region" description="Polar residues" evidence="1">
    <location>
        <begin position="176"/>
        <end position="186"/>
    </location>
</feature>
<feature type="compositionally biased region" description="Polar residues" evidence="1">
    <location>
        <begin position="276"/>
        <end position="286"/>
    </location>
</feature>
<feature type="region of interest" description="Disordered" evidence="1">
    <location>
        <begin position="448"/>
        <end position="471"/>
    </location>
</feature>
<name>A0A7R8X1B2_9CRUS</name>
<dbReference type="GO" id="GO:0031297">
    <property type="term" value="P:replication fork processing"/>
    <property type="evidence" value="ECO:0007669"/>
    <property type="project" value="TreeGrafter"/>
</dbReference>
<feature type="compositionally biased region" description="Acidic residues" evidence="1">
    <location>
        <begin position="460"/>
        <end position="471"/>
    </location>
</feature>
<dbReference type="EMBL" id="LR899574">
    <property type="protein sequence ID" value="CAD7240737.1"/>
    <property type="molecule type" value="Genomic_DNA"/>
</dbReference>
<feature type="region of interest" description="Disordered" evidence="1">
    <location>
        <begin position="176"/>
        <end position="424"/>
    </location>
</feature>
<dbReference type="Proteomes" id="UP000677054">
    <property type="component" value="Unassembled WGS sequence"/>
</dbReference>
<evidence type="ECO:0000313" key="3">
    <source>
        <dbReference type="EMBL" id="CAD7240737.1"/>
    </source>
</evidence>
<feature type="compositionally biased region" description="Basic and acidic residues" evidence="1">
    <location>
        <begin position="331"/>
        <end position="358"/>
    </location>
</feature>
<feature type="compositionally biased region" description="Basic and acidic residues" evidence="1">
    <location>
        <begin position="287"/>
        <end position="304"/>
    </location>
</feature>
<dbReference type="GO" id="GO:0048188">
    <property type="term" value="C:Set1C/COMPASS complex"/>
    <property type="evidence" value="ECO:0007669"/>
    <property type="project" value="TreeGrafter"/>
</dbReference>
<feature type="non-terminal residue" evidence="3">
    <location>
        <position position="471"/>
    </location>
</feature>
<feature type="region of interest" description="Disordered" evidence="1">
    <location>
        <begin position="128"/>
        <end position="151"/>
    </location>
</feature>
<feature type="compositionally biased region" description="Polar residues" evidence="1">
    <location>
        <begin position="250"/>
        <end position="265"/>
    </location>
</feature>
<dbReference type="OrthoDB" id="7605699at2759"/>
<sequence>MEEPQLRKCDGSEKQIDGMVLELKSQGIFDQFRKECFSDVDTKPAYQNLQSRLEASVDGFLRGQIWSPDLNKNQLRDSLRKHILDSSWMAAGIERIVEQVVNPKISSVFLPRIEEMVYSYFGVEKPRPEFEEATPNPRLQRREPAAPEKIEVKEEKIPDMEKVMSDADYVLSTQEGIISPSEGNQRISEKDQSSSGKSSQRETDMDWTSGSSDAVFTEEDLTRTCIETSVEGTSKEDPDRCTPLSGAGFQGSSETEGNDTSSSAEVGSVQKIPKSLESTSRSNVTTESKDQVKVETIKEGHDQCKEEDDDGEKFASFESLKHFKIPKKVKSGTEDTKLSQGSKKQDKKKESAEDDHYQHKSGSSSHKGDKPDKDPSGGNSSFPTGQKGQKKGDSHSSSRTSSSSKGNSSSGKNSNSKKSSSKSYSRILEGLLPKENVCQVLDSLLQHEDNISVSSVDSSDLSDLEDPYDPF</sequence>
<feature type="compositionally biased region" description="Basic and acidic residues" evidence="1">
    <location>
        <begin position="366"/>
        <end position="375"/>
    </location>
</feature>
<dbReference type="AlphaFoldDB" id="A0A7R8X1B2"/>
<evidence type="ECO:0000256" key="1">
    <source>
        <dbReference type="SAM" id="MobiDB-lite"/>
    </source>
</evidence>
<feature type="compositionally biased region" description="Low complexity" evidence="1">
    <location>
        <begin position="397"/>
        <end position="424"/>
    </location>
</feature>
<dbReference type="Pfam" id="PF05205">
    <property type="entry name" value="COMPASS-Shg1"/>
    <property type="match status" value="1"/>
</dbReference>
<evidence type="ECO:0000259" key="2">
    <source>
        <dbReference type="Pfam" id="PF05205"/>
    </source>
</evidence>
<protein>
    <recommendedName>
        <fullName evidence="2">BOD1/SHG1 domain-containing protein</fullName>
    </recommendedName>
</protein>
<feature type="compositionally biased region" description="Basic and acidic residues" evidence="1">
    <location>
        <begin position="312"/>
        <end position="321"/>
    </location>
</feature>
<keyword evidence="4" id="KW-1185">Reference proteome</keyword>
<dbReference type="PANTHER" id="PTHR31532:SF10">
    <property type="entry name" value="BIORIENTATION OF CHROMOSOMES IN CELL DIVISION PROTEIN 1-LIKE 1"/>
    <property type="match status" value="1"/>
</dbReference>
<dbReference type="PANTHER" id="PTHR31532">
    <property type="entry name" value="BIORIENTATION OF CHROMOSOMES IN CELL DIVISION 1 FAMILY MEMBER"/>
    <property type="match status" value="1"/>
</dbReference>
<evidence type="ECO:0000313" key="4">
    <source>
        <dbReference type="Proteomes" id="UP000677054"/>
    </source>
</evidence>